<dbReference type="RefSeq" id="XP_018460300.1">
    <property type="nucleotide sequence ID" value="XM_018604798.1"/>
</dbReference>
<comment type="similarity">
    <text evidence="1">Belongs to the peptidase C48 family.</text>
</comment>
<dbReference type="GO" id="GO:0006508">
    <property type="term" value="P:proteolysis"/>
    <property type="evidence" value="ECO:0007669"/>
    <property type="project" value="UniProtKB-KW"/>
</dbReference>
<dbReference type="Pfam" id="PF09331">
    <property type="entry name" value="DUF1985"/>
    <property type="match status" value="1"/>
</dbReference>
<keyword evidence="3" id="KW-0378">Hydrolase</keyword>
<protein>
    <submittedName>
        <fullName evidence="7">Uncharacterized protein LOC108831236</fullName>
    </submittedName>
</protein>
<evidence type="ECO:0000256" key="3">
    <source>
        <dbReference type="ARBA" id="ARBA00022801"/>
    </source>
</evidence>
<dbReference type="SUPFAM" id="SSF54001">
    <property type="entry name" value="Cysteine proteinases"/>
    <property type="match status" value="1"/>
</dbReference>
<dbReference type="PANTHER" id="PTHR48449">
    <property type="entry name" value="DUF1985 DOMAIN-CONTAINING PROTEIN"/>
    <property type="match status" value="1"/>
</dbReference>
<accession>A0A6J0LJ75</accession>
<feature type="compositionally biased region" description="Basic residues" evidence="4">
    <location>
        <begin position="353"/>
        <end position="366"/>
    </location>
</feature>
<evidence type="ECO:0000256" key="1">
    <source>
        <dbReference type="ARBA" id="ARBA00005234"/>
    </source>
</evidence>
<dbReference type="Gene3D" id="3.40.395.10">
    <property type="entry name" value="Adenoviral Proteinase, Chain A"/>
    <property type="match status" value="1"/>
</dbReference>
<proteinExistence type="inferred from homology"/>
<dbReference type="Pfam" id="PF02902">
    <property type="entry name" value="Peptidase_C48"/>
    <property type="match status" value="1"/>
</dbReference>
<feature type="compositionally biased region" description="Basic and acidic residues" evidence="4">
    <location>
        <begin position="491"/>
        <end position="514"/>
    </location>
</feature>
<evidence type="ECO:0000256" key="2">
    <source>
        <dbReference type="ARBA" id="ARBA00022670"/>
    </source>
</evidence>
<feature type="region of interest" description="Disordered" evidence="4">
    <location>
        <begin position="466"/>
        <end position="554"/>
    </location>
</feature>
<reference evidence="6" key="1">
    <citation type="journal article" date="2019" name="Database">
        <title>The radish genome database (RadishGD): an integrated information resource for radish genomics.</title>
        <authorList>
            <person name="Yu H.J."/>
            <person name="Baek S."/>
            <person name="Lee Y.J."/>
            <person name="Cho A."/>
            <person name="Mun J.H."/>
        </authorList>
    </citation>
    <scope>NUCLEOTIDE SEQUENCE [LARGE SCALE GENOMIC DNA]</scope>
    <source>
        <strain evidence="6">cv. WK10039</strain>
    </source>
</reference>
<feature type="domain" description="Ubiquitin-like protease family profile" evidence="5">
    <location>
        <begin position="669"/>
        <end position="860"/>
    </location>
</feature>
<evidence type="ECO:0000259" key="5">
    <source>
        <dbReference type="PROSITE" id="PS50600"/>
    </source>
</evidence>
<dbReference type="InterPro" id="IPR038765">
    <property type="entry name" value="Papain-like_cys_pep_sf"/>
</dbReference>
<evidence type="ECO:0000313" key="6">
    <source>
        <dbReference type="Proteomes" id="UP000504610"/>
    </source>
</evidence>
<sequence>MMELPDRMFADGEEPVGVRVLAYHPSSGIRKILRTLSDEEIQFIKASTFGKFIDLADKPAFSGRFARYILSTQLKVKKKHEVWFRFAGNPVRFSLREFAAVNGLPCGKFPKKSRKNKKELLAETPYWPTLFGGAEVVSVSSVIRMLRKKTVVDKDIRIKYALLALVSSVLMPTNLKSKIPKEYVEMIKDLDEFFSFPWGRLAFDMLMTSIKEKDEIALCQNTFALKGFVHAIQLVMVEAVPALTEVVQEAASSSDTDSDREEDDLHEKHNKRLTLSPGHARDVDQKCEVPVKCINEDKASSGVEDEEDDYSDEKIDAKVENILRLYSEKHCFNNSMFKRGLAMADVEQMGSKGKSKKRATKATKKAVPKESGSDERFATLLYDKMKPEISKFREMAKNINATVKVAGQEFASMESRVGSLVENKIKDMIEFVMVPMVEQRFFRFKEDIIQGIESIIKNQHEDPVINSKGQPSTMPHCDNTDQPCYDIENSQGRKETFSQDETTHSAEDNLHELPTRGLPSDITGLAPNPDATSEENERDHHPASEPDKVSSPVNMSDMELFPVSEIPSFSLGLSQDDNNEDLVNGSAAEQVAAEKSNNFELQDCRRGKRQKTVTHGLVDVFQCSPDILNRARDAQMVVYGKADSWEYTQKYTKLAQKLKSQFVINIGGCNVSTKDIVDIVERARLYSSKVMDILMKHLSLSYAKQSLPVQGKRSVFFNTKFVASLSTSYLKFSKVSDKETHMLTKSLVDVFGEVMVHLPDDYRFYFPFNLDKKHWVGLCVDPSAWLITVIDCNTALRSEALISSEFKPLSEMFPYLMRQAGFRISNSQLRPMVVERAKSIPQNIISADSSLTSVLLMQTHALSGIETCRCITPHILASEAQRVAVLLYEYHMKL</sequence>
<dbReference type="KEGG" id="rsz:108831236"/>
<dbReference type="PROSITE" id="PS50600">
    <property type="entry name" value="ULP_PROTEASE"/>
    <property type="match status" value="1"/>
</dbReference>
<dbReference type="OrthoDB" id="1114298at2759"/>
<dbReference type="GeneID" id="108831236"/>
<feature type="region of interest" description="Disordered" evidence="4">
    <location>
        <begin position="250"/>
        <end position="278"/>
    </location>
</feature>
<dbReference type="Proteomes" id="UP000504610">
    <property type="component" value="Chromosome 7"/>
</dbReference>
<dbReference type="PANTHER" id="PTHR48449:SF2">
    <property type="entry name" value="UBIQUITIN-LIKE PROTEASE FAMILY PROFILE DOMAIN-CONTAINING PROTEIN"/>
    <property type="match status" value="1"/>
</dbReference>
<gene>
    <name evidence="7" type="primary">LOC108831236</name>
</gene>
<dbReference type="InterPro" id="IPR015410">
    <property type="entry name" value="DUF1985"/>
</dbReference>
<dbReference type="AlphaFoldDB" id="A0A6J0LJ75"/>
<keyword evidence="2" id="KW-0645">Protease</keyword>
<dbReference type="GO" id="GO:0008234">
    <property type="term" value="F:cysteine-type peptidase activity"/>
    <property type="evidence" value="ECO:0007669"/>
    <property type="project" value="InterPro"/>
</dbReference>
<organism evidence="6 7">
    <name type="scientific">Raphanus sativus</name>
    <name type="common">Radish</name>
    <name type="synonym">Raphanus raphanistrum var. sativus</name>
    <dbReference type="NCBI Taxonomy" id="3726"/>
    <lineage>
        <taxon>Eukaryota</taxon>
        <taxon>Viridiplantae</taxon>
        <taxon>Streptophyta</taxon>
        <taxon>Embryophyta</taxon>
        <taxon>Tracheophyta</taxon>
        <taxon>Spermatophyta</taxon>
        <taxon>Magnoliopsida</taxon>
        <taxon>eudicotyledons</taxon>
        <taxon>Gunneridae</taxon>
        <taxon>Pentapetalae</taxon>
        <taxon>rosids</taxon>
        <taxon>malvids</taxon>
        <taxon>Brassicales</taxon>
        <taxon>Brassicaceae</taxon>
        <taxon>Brassiceae</taxon>
        <taxon>Raphanus</taxon>
    </lineage>
</organism>
<name>A0A6J0LJ75_RAPSA</name>
<feature type="region of interest" description="Disordered" evidence="4">
    <location>
        <begin position="350"/>
        <end position="370"/>
    </location>
</feature>
<evidence type="ECO:0000256" key="4">
    <source>
        <dbReference type="SAM" id="MobiDB-lite"/>
    </source>
</evidence>
<keyword evidence="6" id="KW-1185">Reference proteome</keyword>
<evidence type="ECO:0000313" key="7">
    <source>
        <dbReference type="RefSeq" id="XP_018460300.1"/>
    </source>
</evidence>
<dbReference type="InterPro" id="IPR003653">
    <property type="entry name" value="Peptidase_C48_C"/>
</dbReference>
<reference evidence="7" key="2">
    <citation type="submission" date="2025-08" db="UniProtKB">
        <authorList>
            <consortium name="RefSeq"/>
        </authorList>
    </citation>
    <scope>IDENTIFICATION</scope>
    <source>
        <tissue evidence="7">Leaf</tissue>
    </source>
</reference>
<feature type="compositionally biased region" description="Basic and acidic residues" evidence="4">
    <location>
        <begin position="535"/>
        <end position="548"/>
    </location>
</feature>